<evidence type="ECO:0000313" key="10">
    <source>
        <dbReference type="EMBL" id="RFC82340.1"/>
    </source>
</evidence>
<dbReference type="PROSITE" id="PS50928">
    <property type="entry name" value="ABC_TM1"/>
    <property type="match status" value="1"/>
</dbReference>
<dbReference type="Pfam" id="PF00528">
    <property type="entry name" value="BPD_transp_1"/>
    <property type="match status" value="1"/>
</dbReference>
<evidence type="ECO:0000256" key="4">
    <source>
        <dbReference type="ARBA" id="ARBA00022692"/>
    </source>
</evidence>
<dbReference type="OrthoDB" id="8138334at2"/>
<feature type="transmembrane region" description="Helical" evidence="7">
    <location>
        <begin position="165"/>
        <end position="185"/>
    </location>
</feature>
<dbReference type="GO" id="GO:0005886">
    <property type="term" value="C:plasma membrane"/>
    <property type="evidence" value="ECO:0007669"/>
    <property type="project" value="UniProtKB-SubCell"/>
</dbReference>
<feature type="transmembrane region" description="Helical" evidence="7">
    <location>
        <begin position="44"/>
        <end position="67"/>
    </location>
</feature>
<dbReference type="EMBL" id="PYIX02000036">
    <property type="protein sequence ID" value="RFC82340.1"/>
    <property type="molecule type" value="Genomic_DNA"/>
</dbReference>
<evidence type="ECO:0000256" key="1">
    <source>
        <dbReference type="ARBA" id="ARBA00004651"/>
    </source>
</evidence>
<protein>
    <submittedName>
        <fullName evidence="10">Taurine ABC transporter permease TauC</fullName>
    </submittedName>
</protein>
<sequence>MNTQSKSENLNVLAEHQDLSQNAKTTESTYRGGFKNIFLQHKNIFISTLSVLSLLLLWYVITALQLVPALFLPSPYAVWQKFLTVSQQGFMQATLWQHLAASITRVLLALIAAIVVGVPLGLWMGMNKWVRAVLDPLVELLRPIPPLAYLPLLVIWFGIGEGTKVLLIFFSILAPVIISSAHGVLSHQINRERAAQSLGATNLQVLKYVILPTALPHILTGIRIGLGVGWSTLVASELVAADRGIGFMVQSAAQFLITDTVVLGIIVIAVVAVSFELFLRWLQKEISPWYGQQI</sequence>
<evidence type="ECO:0000313" key="12">
    <source>
        <dbReference type="Proteomes" id="UP001595455"/>
    </source>
</evidence>
<comment type="caution">
    <text evidence="10">The sequence shown here is derived from an EMBL/GenBank/DDBJ whole genome shotgun (WGS) entry which is preliminary data.</text>
</comment>
<evidence type="ECO:0000256" key="2">
    <source>
        <dbReference type="ARBA" id="ARBA00022448"/>
    </source>
</evidence>
<evidence type="ECO:0000256" key="7">
    <source>
        <dbReference type="RuleBase" id="RU363032"/>
    </source>
</evidence>
<organism evidence="10 11">
    <name type="scientific">Acinetobacter sichuanensis</name>
    <dbReference type="NCBI Taxonomy" id="2136183"/>
    <lineage>
        <taxon>Bacteria</taxon>
        <taxon>Pseudomonadati</taxon>
        <taxon>Pseudomonadota</taxon>
        <taxon>Gammaproteobacteria</taxon>
        <taxon>Moraxellales</taxon>
        <taxon>Moraxellaceae</taxon>
        <taxon>Acinetobacter</taxon>
    </lineage>
</organism>
<keyword evidence="6 7" id="KW-0472">Membrane</keyword>
<keyword evidence="5 7" id="KW-1133">Transmembrane helix</keyword>
<evidence type="ECO:0000256" key="5">
    <source>
        <dbReference type="ARBA" id="ARBA00022989"/>
    </source>
</evidence>
<dbReference type="GO" id="GO:0010438">
    <property type="term" value="P:cellular response to sulfur starvation"/>
    <property type="evidence" value="ECO:0007669"/>
    <property type="project" value="TreeGrafter"/>
</dbReference>
<accession>A0A371YLL2</accession>
<dbReference type="EMBL" id="JBHRSF010000150">
    <property type="protein sequence ID" value="MFC2997553.1"/>
    <property type="molecule type" value="Genomic_DNA"/>
</dbReference>
<evidence type="ECO:0000256" key="6">
    <source>
        <dbReference type="ARBA" id="ARBA00023136"/>
    </source>
</evidence>
<keyword evidence="3" id="KW-1003">Cell membrane</keyword>
<comment type="similarity">
    <text evidence="7">Belongs to the binding-protein-dependent transport system permease family.</text>
</comment>
<feature type="transmembrane region" description="Helical" evidence="7">
    <location>
        <begin position="106"/>
        <end position="125"/>
    </location>
</feature>
<feature type="domain" description="ABC transmembrane type-1" evidence="8">
    <location>
        <begin position="99"/>
        <end position="279"/>
    </location>
</feature>
<gene>
    <name evidence="10" type="primary">tauC</name>
    <name evidence="9" type="ORF">ACFODO_20375</name>
    <name evidence="10" type="ORF">C9E89_017045</name>
</gene>
<feature type="transmembrane region" description="Helical" evidence="7">
    <location>
        <begin position="137"/>
        <end position="159"/>
    </location>
</feature>
<dbReference type="NCBIfam" id="NF007545">
    <property type="entry name" value="PRK10160.1"/>
    <property type="match status" value="1"/>
</dbReference>
<reference evidence="9" key="4">
    <citation type="submission" date="2024-09" db="EMBL/GenBank/DDBJ databases">
        <authorList>
            <person name="Sun Q."/>
            <person name="Mori K."/>
        </authorList>
    </citation>
    <scope>NUCLEOTIDE SEQUENCE</scope>
    <source>
        <strain evidence="9">KCTC 62575</strain>
    </source>
</reference>
<feature type="transmembrane region" description="Helical" evidence="7">
    <location>
        <begin position="253"/>
        <end position="279"/>
    </location>
</feature>
<evidence type="ECO:0000313" key="11">
    <source>
        <dbReference type="Proteomes" id="UP000240957"/>
    </source>
</evidence>
<dbReference type="Proteomes" id="UP000240957">
    <property type="component" value="Unassembled WGS sequence"/>
</dbReference>
<dbReference type="AlphaFoldDB" id="A0A371YLL2"/>
<dbReference type="Proteomes" id="UP001595455">
    <property type="component" value="Unassembled WGS sequence"/>
</dbReference>
<dbReference type="PANTHER" id="PTHR30151">
    <property type="entry name" value="ALKANE SULFONATE ABC TRANSPORTER-RELATED, MEMBRANE SUBUNIT"/>
    <property type="match status" value="1"/>
</dbReference>
<dbReference type="GO" id="GO:0042918">
    <property type="term" value="P:alkanesulfonate transmembrane transport"/>
    <property type="evidence" value="ECO:0007669"/>
    <property type="project" value="UniProtKB-ARBA"/>
</dbReference>
<dbReference type="CDD" id="cd06261">
    <property type="entry name" value="TM_PBP2"/>
    <property type="match status" value="1"/>
</dbReference>
<reference evidence="10 11" key="2">
    <citation type="submission" date="2018-08" db="EMBL/GenBank/DDBJ databases">
        <title>The draft genome of Acinetobacter sichuanensis strain WCHAc060041.</title>
        <authorList>
            <person name="Qin J."/>
            <person name="Feng Y."/>
            <person name="Zong Z."/>
        </authorList>
    </citation>
    <scope>NUCLEOTIDE SEQUENCE [LARGE SCALE GENOMIC DNA]</scope>
    <source>
        <strain evidence="10 11">WCHAc060041</strain>
    </source>
</reference>
<feature type="transmembrane region" description="Helical" evidence="7">
    <location>
        <begin position="205"/>
        <end position="233"/>
    </location>
</feature>
<name>A0A371YLL2_9GAMM</name>
<dbReference type="InterPro" id="IPR035906">
    <property type="entry name" value="MetI-like_sf"/>
</dbReference>
<evidence type="ECO:0000313" key="9">
    <source>
        <dbReference type="EMBL" id="MFC2997553.1"/>
    </source>
</evidence>
<keyword evidence="2 7" id="KW-0813">Transport</keyword>
<evidence type="ECO:0000259" key="8">
    <source>
        <dbReference type="PROSITE" id="PS50928"/>
    </source>
</evidence>
<dbReference type="PANTHER" id="PTHR30151:SF25">
    <property type="entry name" value="TAURINE TRANSPORT SYSTEM PERMEASE PROTEIN TAUC"/>
    <property type="match status" value="1"/>
</dbReference>
<reference evidence="12" key="3">
    <citation type="journal article" date="2019" name="Int. J. Syst. Evol. Microbiol.">
        <title>The Global Catalogue of Microorganisms (GCM) 10K type strain sequencing project: providing services to taxonomists for standard genome sequencing and annotation.</title>
        <authorList>
            <consortium name="The Broad Institute Genomics Platform"/>
            <consortium name="The Broad Institute Genome Sequencing Center for Infectious Disease"/>
            <person name="Wu L."/>
            <person name="Ma J."/>
        </authorList>
    </citation>
    <scope>NUCLEOTIDE SEQUENCE [LARGE SCALE GENOMIC DNA]</scope>
    <source>
        <strain evidence="12">KCTC 62575</strain>
    </source>
</reference>
<dbReference type="Gene3D" id="1.10.3720.10">
    <property type="entry name" value="MetI-like"/>
    <property type="match status" value="1"/>
</dbReference>
<proteinExistence type="inferred from homology"/>
<comment type="subcellular location">
    <subcellularLocation>
        <location evidence="1 7">Cell membrane</location>
        <topology evidence="1 7">Multi-pass membrane protein</topology>
    </subcellularLocation>
</comment>
<reference evidence="9" key="1">
    <citation type="journal article" date="2014" name="Int. J. Syst. Evol. Microbiol.">
        <title>Complete genome of a new Firmicutes species belonging to the dominant human colonic microbiota ('Ruminococcus bicirculans') reveals two chromosomes and a selective capacity to utilize plant glucans.</title>
        <authorList>
            <consortium name="NISC Comparative Sequencing Program"/>
            <person name="Wegmann U."/>
            <person name="Louis P."/>
            <person name="Goesmann A."/>
            <person name="Henrissat B."/>
            <person name="Duncan S.H."/>
            <person name="Flint H.J."/>
        </authorList>
    </citation>
    <scope>NUCLEOTIDE SEQUENCE</scope>
    <source>
        <strain evidence="9">KCTC 62575</strain>
    </source>
</reference>
<evidence type="ECO:0000256" key="3">
    <source>
        <dbReference type="ARBA" id="ARBA00022475"/>
    </source>
</evidence>
<dbReference type="RefSeq" id="WP_107009534.1">
    <property type="nucleotide sequence ID" value="NZ_JBHRSF010000150.1"/>
</dbReference>
<dbReference type="InterPro" id="IPR000515">
    <property type="entry name" value="MetI-like"/>
</dbReference>
<dbReference type="FunFam" id="1.10.3720.10:FF:000003">
    <property type="entry name" value="Aliphatic sulfonate ABC transporter permease"/>
    <property type="match status" value="1"/>
</dbReference>
<dbReference type="SUPFAM" id="SSF161098">
    <property type="entry name" value="MetI-like"/>
    <property type="match status" value="1"/>
</dbReference>
<keyword evidence="12" id="KW-1185">Reference proteome</keyword>
<keyword evidence="4 7" id="KW-0812">Transmembrane</keyword>